<feature type="compositionally biased region" description="Polar residues" evidence="1">
    <location>
        <begin position="154"/>
        <end position="168"/>
    </location>
</feature>
<evidence type="ECO:0000313" key="2">
    <source>
        <dbReference type="EMBL" id="KAJ8961112.1"/>
    </source>
</evidence>
<evidence type="ECO:0000313" key="3">
    <source>
        <dbReference type="Proteomes" id="UP001162162"/>
    </source>
</evidence>
<feature type="compositionally biased region" description="Polar residues" evidence="1">
    <location>
        <begin position="583"/>
        <end position="594"/>
    </location>
</feature>
<accession>A0AAV8ZA37</accession>
<organism evidence="2 3">
    <name type="scientific">Aromia moschata</name>
    <dbReference type="NCBI Taxonomy" id="1265417"/>
    <lineage>
        <taxon>Eukaryota</taxon>
        <taxon>Metazoa</taxon>
        <taxon>Ecdysozoa</taxon>
        <taxon>Arthropoda</taxon>
        <taxon>Hexapoda</taxon>
        <taxon>Insecta</taxon>
        <taxon>Pterygota</taxon>
        <taxon>Neoptera</taxon>
        <taxon>Endopterygota</taxon>
        <taxon>Coleoptera</taxon>
        <taxon>Polyphaga</taxon>
        <taxon>Cucujiformia</taxon>
        <taxon>Chrysomeloidea</taxon>
        <taxon>Cerambycidae</taxon>
        <taxon>Cerambycinae</taxon>
        <taxon>Callichromatini</taxon>
        <taxon>Aromia</taxon>
    </lineage>
</organism>
<feature type="region of interest" description="Disordered" evidence="1">
    <location>
        <begin position="241"/>
        <end position="263"/>
    </location>
</feature>
<feature type="region of interest" description="Disordered" evidence="1">
    <location>
        <begin position="571"/>
        <end position="610"/>
    </location>
</feature>
<feature type="region of interest" description="Disordered" evidence="1">
    <location>
        <begin position="383"/>
        <end position="434"/>
    </location>
</feature>
<feature type="region of interest" description="Disordered" evidence="1">
    <location>
        <begin position="508"/>
        <end position="530"/>
    </location>
</feature>
<gene>
    <name evidence="2" type="ORF">NQ318_008789</name>
</gene>
<dbReference type="AlphaFoldDB" id="A0AAV8ZA37"/>
<keyword evidence="3" id="KW-1185">Reference proteome</keyword>
<comment type="caution">
    <text evidence="2">The sequence shown here is derived from an EMBL/GenBank/DDBJ whole genome shotgun (WGS) entry which is preliminary data.</text>
</comment>
<feature type="compositionally biased region" description="Polar residues" evidence="1">
    <location>
        <begin position="387"/>
        <end position="416"/>
    </location>
</feature>
<feature type="compositionally biased region" description="Low complexity" evidence="1">
    <location>
        <begin position="250"/>
        <end position="263"/>
    </location>
</feature>
<feature type="region of interest" description="Disordered" evidence="1">
    <location>
        <begin position="154"/>
        <end position="181"/>
    </location>
</feature>
<dbReference type="Proteomes" id="UP001162162">
    <property type="component" value="Unassembled WGS sequence"/>
</dbReference>
<evidence type="ECO:0000256" key="1">
    <source>
        <dbReference type="SAM" id="MobiDB-lite"/>
    </source>
</evidence>
<name>A0AAV8ZA37_9CUCU</name>
<sequence length="610" mass="67512">MERTAQQNFCIHIEHFVFQPPDFQKSDDMQFNSASSDSVSKQSFYNLRKKPQQENLNDIPPAISLSQSQASSGVRTIEPRLLKYIKKLLGKSRESIENLTVSSSSVQTPSQSIVEMDTNNPLYQLHNIIKYFNLKTEDIMKELSYSSDHTTLHYNTSASSSERSLQGQEKSTSSKKETSLNSVISKDSISEQYADITDSCSRRIAALAAMISQIREEKIQMLNNGLVGENAGSDRDYSTAYLDLPKSKDSSSGSEGKHSSLNSLDDDELHRRLTEVDMSLARKLRKFSPVRAETIDEDKHAEAEEISKDAVDDMNVDRDIQIRLERLLKETVKPLFHLRALKGLKKITFSSHFFGSTQVSPNASKTSHTSSPRKGLQLLAGTEDETGGTQTSYHSTSSKFNENPPDTVTKVSITSKKSPDRQVDAEKSKSSSADKTISPLNLSYDITSKSIISDKSGSTSTLSAQKSVHFSSSSSDDMQSIEAMLKSIGMEWAISTLHKTQEALALTSSSSSLDVDTKRKAKGNESGGSEVSLRDYLRKQLISKVSSSTMKTDASPASLLSEFSDLSSILVSSKEKQDRKRTSTPLTRSTNKSGSSEKRVIFSGVRKFRR</sequence>
<feature type="compositionally biased region" description="Basic and acidic residues" evidence="1">
    <location>
        <begin position="417"/>
        <end position="429"/>
    </location>
</feature>
<reference evidence="2" key="1">
    <citation type="journal article" date="2023" name="Insect Mol. Biol.">
        <title>Genome sequencing provides insights into the evolution of gene families encoding plant cell wall-degrading enzymes in longhorned beetles.</title>
        <authorList>
            <person name="Shin N.R."/>
            <person name="Okamura Y."/>
            <person name="Kirsch R."/>
            <person name="Pauchet Y."/>
        </authorList>
    </citation>
    <scope>NUCLEOTIDE SEQUENCE</scope>
    <source>
        <strain evidence="2">AMC_N1</strain>
    </source>
</reference>
<protein>
    <submittedName>
        <fullName evidence="2">Uncharacterized protein</fullName>
    </submittedName>
</protein>
<dbReference type="EMBL" id="JAPWTK010000006">
    <property type="protein sequence ID" value="KAJ8961112.1"/>
    <property type="molecule type" value="Genomic_DNA"/>
</dbReference>
<proteinExistence type="predicted"/>